<gene>
    <name evidence="3" type="ORF">DUNSADRAFT_14871</name>
</gene>
<comment type="similarity">
    <text evidence="1">Belongs to the peptidase S8 family.</text>
</comment>
<feature type="compositionally biased region" description="Basic and acidic residues" evidence="2">
    <location>
        <begin position="152"/>
        <end position="166"/>
    </location>
</feature>
<keyword evidence="4" id="KW-1185">Reference proteome</keyword>
<dbReference type="Gene3D" id="2.60.120.380">
    <property type="match status" value="1"/>
</dbReference>
<reference evidence="3" key="1">
    <citation type="submission" date="2017-08" db="EMBL/GenBank/DDBJ databases">
        <authorList>
            <person name="Polle J.E."/>
            <person name="Barry K."/>
            <person name="Cushman J."/>
            <person name="Schmutz J."/>
            <person name="Tran D."/>
            <person name="Hathwaick L.T."/>
            <person name="Yim W.C."/>
            <person name="Jenkins J."/>
            <person name="Mckie-Krisberg Z.M."/>
            <person name="Prochnik S."/>
            <person name="Lindquist E."/>
            <person name="Dockter R.B."/>
            <person name="Adam C."/>
            <person name="Molina H."/>
            <person name="Bunkerborg J."/>
            <person name="Jin E."/>
            <person name="Buchheim M."/>
            <person name="Magnuson J."/>
        </authorList>
    </citation>
    <scope>NUCLEOTIDE SEQUENCE</scope>
    <source>
        <strain evidence="3">CCAP 19/18</strain>
    </source>
</reference>
<accession>A0ABQ7G6K6</accession>
<protein>
    <submittedName>
        <fullName evidence="3">Uncharacterized protein</fullName>
    </submittedName>
</protein>
<dbReference type="PANTHER" id="PTHR43399:SF4">
    <property type="entry name" value="CELL WALL-ASSOCIATED PROTEASE"/>
    <property type="match status" value="1"/>
</dbReference>
<organism evidence="3 4">
    <name type="scientific">Dunaliella salina</name>
    <name type="common">Green alga</name>
    <name type="synonym">Protococcus salinus</name>
    <dbReference type="NCBI Taxonomy" id="3046"/>
    <lineage>
        <taxon>Eukaryota</taxon>
        <taxon>Viridiplantae</taxon>
        <taxon>Chlorophyta</taxon>
        <taxon>core chlorophytes</taxon>
        <taxon>Chlorophyceae</taxon>
        <taxon>CS clade</taxon>
        <taxon>Chlamydomonadales</taxon>
        <taxon>Dunaliellaceae</taxon>
        <taxon>Dunaliella</taxon>
    </lineage>
</organism>
<feature type="region of interest" description="Disordered" evidence="2">
    <location>
        <begin position="151"/>
        <end position="176"/>
    </location>
</feature>
<dbReference type="PANTHER" id="PTHR43399">
    <property type="entry name" value="SUBTILISIN-RELATED"/>
    <property type="match status" value="1"/>
</dbReference>
<evidence type="ECO:0000256" key="2">
    <source>
        <dbReference type="SAM" id="MobiDB-lite"/>
    </source>
</evidence>
<dbReference type="InterPro" id="IPR008979">
    <property type="entry name" value="Galactose-bd-like_sf"/>
</dbReference>
<proteinExistence type="inferred from homology"/>
<dbReference type="EMBL" id="MU070066">
    <property type="protein sequence ID" value="KAF5830229.1"/>
    <property type="molecule type" value="Genomic_DNA"/>
</dbReference>
<dbReference type="InterPro" id="IPR051048">
    <property type="entry name" value="Peptidase_S8/S53_subtilisin"/>
</dbReference>
<evidence type="ECO:0000256" key="1">
    <source>
        <dbReference type="ARBA" id="ARBA00011073"/>
    </source>
</evidence>
<comment type="caution">
    <text evidence="3">The sequence shown here is derived from an EMBL/GenBank/DDBJ whole genome shotgun (WGS) entry which is preliminary data.</text>
</comment>
<sequence>MRQYFMDGFYQQGEKNPDHAFEPSGSLLRALLIAGASTMTGYAARNAEKLALYDVNQGYGRVYLSRSLPLKGVSDSIWRLWVRDHKRVPQLSFYSDGQSPFIDRFSATGTGPIIVAMSYNDYPGVPGGKTELVNDLDLKVIHHSSGTMYWGNEREGGDRRNNDDKIVLSNPSTDGF</sequence>
<name>A0ABQ7G6K6_DUNSA</name>
<evidence type="ECO:0000313" key="3">
    <source>
        <dbReference type="EMBL" id="KAF5830229.1"/>
    </source>
</evidence>
<evidence type="ECO:0000313" key="4">
    <source>
        <dbReference type="Proteomes" id="UP000815325"/>
    </source>
</evidence>
<dbReference type="Proteomes" id="UP000815325">
    <property type="component" value="Unassembled WGS sequence"/>
</dbReference>
<dbReference type="SUPFAM" id="SSF49785">
    <property type="entry name" value="Galactose-binding domain-like"/>
    <property type="match status" value="1"/>
</dbReference>